<feature type="compositionally biased region" description="Basic and acidic residues" evidence="1">
    <location>
        <begin position="98"/>
        <end position="135"/>
    </location>
</feature>
<feature type="signal peptide" evidence="2">
    <location>
        <begin position="1"/>
        <end position="16"/>
    </location>
</feature>
<feature type="non-terminal residue" evidence="4">
    <location>
        <position position="207"/>
    </location>
</feature>
<sequence>MKSCVCVLLLAAVVAAEPPRYRQARLTSARQEDGQQDAQQTEDAPYPAAGFRPTKAFNLPSREDLSPPSTSYGVPATSYGAPLNTYAAPQSEYGPPDAEGKSKSGDNKEDVESIEGAEKKGEKKEKLEEEPKNDAEVVSAQGAYYVLLPGSQLQRVPVPNGERCTQHGVHCTPPIQERGPCPDLRVHGSATIPVGGLCAIVLNVSCV</sequence>
<protein>
    <recommendedName>
        <fullName evidence="3">DUF4794 domain-containing protein</fullName>
    </recommendedName>
</protein>
<feature type="region of interest" description="Disordered" evidence="1">
    <location>
        <begin position="24"/>
        <end position="135"/>
    </location>
</feature>
<keyword evidence="5" id="KW-1185">Reference proteome</keyword>
<feature type="chain" id="PRO_5046692924" description="DUF4794 domain-containing protein" evidence="2">
    <location>
        <begin position="17"/>
        <end position="207"/>
    </location>
</feature>
<accession>A0ABN8I376</accession>
<evidence type="ECO:0000259" key="3">
    <source>
        <dbReference type="Pfam" id="PF16042"/>
    </source>
</evidence>
<organism evidence="4 5">
    <name type="scientific">Iphiclides podalirius</name>
    <name type="common">scarce swallowtail</name>
    <dbReference type="NCBI Taxonomy" id="110791"/>
    <lineage>
        <taxon>Eukaryota</taxon>
        <taxon>Metazoa</taxon>
        <taxon>Ecdysozoa</taxon>
        <taxon>Arthropoda</taxon>
        <taxon>Hexapoda</taxon>
        <taxon>Insecta</taxon>
        <taxon>Pterygota</taxon>
        <taxon>Neoptera</taxon>
        <taxon>Endopterygota</taxon>
        <taxon>Lepidoptera</taxon>
        <taxon>Glossata</taxon>
        <taxon>Ditrysia</taxon>
        <taxon>Papilionoidea</taxon>
        <taxon>Papilionidae</taxon>
        <taxon>Papilioninae</taxon>
        <taxon>Iphiclides</taxon>
    </lineage>
</organism>
<feature type="domain" description="DUF4794" evidence="3">
    <location>
        <begin position="44"/>
        <end position="98"/>
    </location>
</feature>
<proteinExistence type="predicted"/>
<evidence type="ECO:0000256" key="1">
    <source>
        <dbReference type="SAM" id="MobiDB-lite"/>
    </source>
</evidence>
<dbReference type="Pfam" id="PF16042">
    <property type="entry name" value="DUF4794"/>
    <property type="match status" value="1"/>
</dbReference>
<dbReference type="InterPro" id="IPR032011">
    <property type="entry name" value="DUF4794"/>
</dbReference>
<evidence type="ECO:0000256" key="2">
    <source>
        <dbReference type="SAM" id="SignalP"/>
    </source>
</evidence>
<evidence type="ECO:0000313" key="5">
    <source>
        <dbReference type="Proteomes" id="UP000837857"/>
    </source>
</evidence>
<evidence type="ECO:0000313" key="4">
    <source>
        <dbReference type="EMBL" id="CAH2047732.1"/>
    </source>
</evidence>
<dbReference type="Proteomes" id="UP000837857">
    <property type="component" value="Chromosome 17"/>
</dbReference>
<name>A0ABN8I376_9NEOP</name>
<dbReference type="EMBL" id="OW152829">
    <property type="protein sequence ID" value="CAH2047732.1"/>
    <property type="molecule type" value="Genomic_DNA"/>
</dbReference>
<keyword evidence="2" id="KW-0732">Signal</keyword>
<gene>
    <name evidence="4" type="ORF">IPOD504_LOCUS5911</name>
</gene>
<reference evidence="4" key="1">
    <citation type="submission" date="2022-03" db="EMBL/GenBank/DDBJ databases">
        <authorList>
            <person name="Martin H S."/>
        </authorList>
    </citation>
    <scope>NUCLEOTIDE SEQUENCE</scope>
</reference>